<dbReference type="AlphaFoldDB" id="A0A7C4LLE2"/>
<keyword evidence="2" id="KW-1133">Transmembrane helix</keyword>
<protein>
    <submittedName>
        <fullName evidence="3">Uncharacterized protein</fullName>
    </submittedName>
</protein>
<gene>
    <name evidence="3" type="ORF">ENS64_05675</name>
</gene>
<accession>A0A7C4LLE2</accession>
<feature type="region of interest" description="Disordered" evidence="1">
    <location>
        <begin position="88"/>
        <end position="108"/>
    </location>
</feature>
<keyword evidence="2" id="KW-0472">Membrane</keyword>
<dbReference type="EMBL" id="DSVQ01000012">
    <property type="protein sequence ID" value="HGT38738.1"/>
    <property type="molecule type" value="Genomic_DNA"/>
</dbReference>
<keyword evidence="2" id="KW-0812">Transmembrane</keyword>
<evidence type="ECO:0000256" key="1">
    <source>
        <dbReference type="SAM" id="MobiDB-lite"/>
    </source>
</evidence>
<sequence>MPYKLLLQALGLGLTGWGAANAVLAWTNYSTANVLPTPSEWLAISGPLAGAVVSLLIGRPRGTAPSRALTVSSPTPAALSADTMNAAQTADSMSPIRPSRTADAAPSASFSRTDPLLDALATLWDAGLGDEAQRMCQTLRQRGLPRQVRLAVTFRDGDTYSLEWGATSRKNGRAS</sequence>
<evidence type="ECO:0000313" key="3">
    <source>
        <dbReference type="EMBL" id="HGT38738.1"/>
    </source>
</evidence>
<name>A0A7C4LLE2_9PLAN</name>
<organism evidence="3">
    <name type="scientific">Schlesneria paludicola</name>
    <dbReference type="NCBI Taxonomy" id="360056"/>
    <lineage>
        <taxon>Bacteria</taxon>
        <taxon>Pseudomonadati</taxon>
        <taxon>Planctomycetota</taxon>
        <taxon>Planctomycetia</taxon>
        <taxon>Planctomycetales</taxon>
        <taxon>Planctomycetaceae</taxon>
        <taxon>Schlesneria</taxon>
    </lineage>
</organism>
<feature type="transmembrane region" description="Helical" evidence="2">
    <location>
        <begin position="41"/>
        <end position="58"/>
    </location>
</feature>
<evidence type="ECO:0000256" key="2">
    <source>
        <dbReference type="SAM" id="Phobius"/>
    </source>
</evidence>
<proteinExistence type="predicted"/>
<comment type="caution">
    <text evidence="3">The sequence shown here is derived from an EMBL/GenBank/DDBJ whole genome shotgun (WGS) entry which is preliminary data.</text>
</comment>
<reference evidence="3" key="1">
    <citation type="journal article" date="2020" name="mSystems">
        <title>Genome- and Community-Level Interaction Insights into Carbon Utilization and Element Cycling Functions of Hydrothermarchaeota in Hydrothermal Sediment.</title>
        <authorList>
            <person name="Zhou Z."/>
            <person name="Liu Y."/>
            <person name="Xu W."/>
            <person name="Pan J."/>
            <person name="Luo Z.H."/>
            <person name="Li M."/>
        </authorList>
    </citation>
    <scope>NUCLEOTIDE SEQUENCE [LARGE SCALE GENOMIC DNA]</scope>
    <source>
        <strain evidence="3">SpSt-508</strain>
    </source>
</reference>